<proteinExistence type="predicted"/>
<dbReference type="GO" id="GO:0003677">
    <property type="term" value="F:DNA binding"/>
    <property type="evidence" value="ECO:0007669"/>
    <property type="project" value="UniProtKB-KW"/>
</dbReference>
<dbReference type="AlphaFoldDB" id="A0A1E5XVE5"/>
<accession>A0A1E5XVE5</accession>
<evidence type="ECO:0000259" key="5">
    <source>
        <dbReference type="SMART" id="SM00895"/>
    </source>
</evidence>
<keyword evidence="3" id="KW-0804">Transcription</keyword>
<keyword evidence="7" id="KW-1185">Reference proteome</keyword>
<dbReference type="PANTHER" id="PTHR43537">
    <property type="entry name" value="TRANSCRIPTIONAL REGULATOR, GNTR FAMILY"/>
    <property type="match status" value="1"/>
</dbReference>
<dbReference type="EMBL" id="LAJE02000069">
    <property type="protein sequence ID" value="OEO32549.1"/>
    <property type="molecule type" value="Genomic_DNA"/>
</dbReference>
<dbReference type="Pfam" id="PF00392">
    <property type="entry name" value="GntR"/>
    <property type="match status" value="1"/>
</dbReference>
<comment type="caution">
    <text evidence="6">The sequence shown here is derived from an EMBL/GenBank/DDBJ whole genome shotgun (WGS) entry which is preliminary data.</text>
</comment>
<evidence type="ECO:0000313" key="6">
    <source>
        <dbReference type="EMBL" id="OEO32549.1"/>
    </source>
</evidence>
<gene>
    <name evidence="6" type="ORF">VW23_011005</name>
</gene>
<sequence length="234" mass="26043">MKAGAQVAVNEGADIGLAAGGRLSDLAYTRILENLFDRRLPAGAFVSQNDLVKLLGIPVAPLRDALRTLEVEGILTIHPRSGIQFVKPGLELTKSTYQFRTIIERAAVRAFAEQGDEDLIRELGDRHRAVSRHIETSGLTVGTMEELEALETLLHNSIIAILRNALIETSYRRMHTYLRLVRLDRKLTAPLAQRSIREHLEIIEACEARDPDRAEAALVAHFNAALQRHLGMFV</sequence>
<dbReference type="SMART" id="SM00345">
    <property type="entry name" value="HTH_GNTR"/>
    <property type="match status" value="1"/>
</dbReference>
<dbReference type="SUPFAM" id="SSF46785">
    <property type="entry name" value="Winged helix' DNA-binding domain"/>
    <property type="match status" value="1"/>
</dbReference>
<dbReference type="Pfam" id="PF07729">
    <property type="entry name" value="FCD"/>
    <property type="match status" value="1"/>
</dbReference>
<evidence type="ECO:0000256" key="3">
    <source>
        <dbReference type="ARBA" id="ARBA00023163"/>
    </source>
</evidence>
<evidence type="ECO:0000313" key="7">
    <source>
        <dbReference type="Proteomes" id="UP000095463"/>
    </source>
</evidence>
<dbReference type="Proteomes" id="UP000095463">
    <property type="component" value="Unassembled WGS sequence"/>
</dbReference>
<keyword evidence="1" id="KW-0805">Transcription regulation</keyword>
<dbReference type="GO" id="GO:0003700">
    <property type="term" value="F:DNA-binding transcription factor activity"/>
    <property type="evidence" value="ECO:0007669"/>
    <property type="project" value="InterPro"/>
</dbReference>
<feature type="domain" description="GntR C-terminal" evidence="5">
    <location>
        <begin position="95"/>
        <end position="224"/>
    </location>
</feature>
<dbReference type="OrthoDB" id="9810548at2"/>
<dbReference type="InterPro" id="IPR011711">
    <property type="entry name" value="GntR_C"/>
</dbReference>
<organism evidence="6 7">
    <name type="scientific">Devosia insulae DS-56</name>
    <dbReference type="NCBI Taxonomy" id="1116389"/>
    <lineage>
        <taxon>Bacteria</taxon>
        <taxon>Pseudomonadati</taxon>
        <taxon>Pseudomonadota</taxon>
        <taxon>Alphaproteobacteria</taxon>
        <taxon>Hyphomicrobiales</taxon>
        <taxon>Devosiaceae</taxon>
        <taxon>Devosia</taxon>
    </lineage>
</organism>
<name>A0A1E5XVE5_9HYPH</name>
<evidence type="ECO:0000259" key="4">
    <source>
        <dbReference type="SMART" id="SM00345"/>
    </source>
</evidence>
<reference evidence="6 7" key="1">
    <citation type="journal article" date="2015" name="Genome Announc.">
        <title>Genome Assemblies of Three Soil-Associated Devosia species: D. insulae, D. limi, and D. soli.</title>
        <authorList>
            <person name="Hassan Y.I."/>
            <person name="Lepp D."/>
            <person name="Zhou T."/>
        </authorList>
    </citation>
    <scope>NUCLEOTIDE SEQUENCE [LARGE SCALE GENOMIC DNA]</scope>
    <source>
        <strain evidence="6 7">DS-56</strain>
    </source>
</reference>
<dbReference type="Gene3D" id="1.10.10.10">
    <property type="entry name" value="Winged helix-like DNA-binding domain superfamily/Winged helix DNA-binding domain"/>
    <property type="match status" value="1"/>
</dbReference>
<keyword evidence="2" id="KW-0238">DNA-binding</keyword>
<dbReference type="PANTHER" id="PTHR43537:SF45">
    <property type="entry name" value="GNTR FAMILY REGULATORY PROTEIN"/>
    <property type="match status" value="1"/>
</dbReference>
<dbReference type="SUPFAM" id="SSF48008">
    <property type="entry name" value="GntR ligand-binding domain-like"/>
    <property type="match status" value="1"/>
</dbReference>
<dbReference type="Gene3D" id="1.20.120.530">
    <property type="entry name" value="GntR ligand-binding domain-like"/>
    <property type="match status" value="1"/>
</dbReference>
<dbReference type="InterPro" id="IPR036390">
    <property type="entry name" value="WH_DNA-bd_sf"/>
</dbReference>
<feature type="domain" description="HTH gntR-type" evidence="4">
    <location>
        <begin position="27"/>
        <end position="85"/>
    </location>
</feature>
<protein>
    <submittedName>
        <fullName evidence="6">Transcriptional regulator</fullName>
    </submittedName>
</protein>
<dbReference type="InterPro" id="IPR008920">
    <property type="entry name" value="TF_FadR/GntR_C"/>
</dbReference>
<dbReference type="InterPro" id="IPR000524">
    <property type="entry name" value="Tscrpt_reg_HTH_GntR"/>
</dbReference>
<evidence type="ECO:0000256" key="1">
    <source>
        <dbReference type="ARBA" id="ARBA00023015"/>
    </source>
</evidence>
<dbReference type="SMART" id="SM00895">
    <property type="entry name" value="FCD"/>
    <property type="match status" value="1"/>
</dbReference>
<dbReference type="InterPro" id="IPR036388">
    <property type="entry name" value="WH-like_DNA-bd_sf"/>
</dbReference>
<evidence type="ECO:0000256" key="2">
    <source>
        <dbReference type="ARBA" id="ARBA00023125"/>
    </source>
</evidence>